<protein>
    <recommendedName>
        <fullName evidence="4">DUF2790 domain-containing protein</fullName>
    </recommendedName>
</protein>
<keyword evidence="3" id="KW-1185">Reference proteome</keyword>
<feature type="signal peptide" evidence="1">
    <location>
        <begin position="1"/>
        <end position="19"/>
    </location>
</feature>
<sequence>MRRLITVGLMCSTALGLSAQDVNLLENTGVLGPVRTSVQEDTAATNFTDSEVFATIQTLSYDRSGYLLKMKTQYYEGSRELKYEYVGNCVKREYEESGYG</sequence>
<accession>A0ABW1DP08</accession>
<keyword evidence="1" id="KW-0732">Signal</keyword>
<evidence type="ECO:0000313" key="2">
    <source>
        <dbReference type="EMBL" id="MFC5849268.1"/>
    </source>
</evidence>
<evidence type="ECO:0000256" key="1">
    <source>
        <dbReference type="SAM" id="SignalP"/>
    </source>
</evidence>
<dbReference type="Proteomes" id="UP001595979">
    <property type="component" value="Unassembled WGS sequence"/>
</dbReference>
<gene>
    <name evidence="2" type="ORF">ACFPQ6_13215</name>
</gene>
<evidence type="ECO:0008006" key="4">
    <source>
        <dbReference type="Google" id="ProtNLM"/>
    </source>
</evidence>
<name>A0ABW1DP08_9DEIO</name>
<proteinExistence type="predicted"/>
<dbReference type="EMBL" id="JBHSOH010000016">
    <property type="protein sequence ID" value="MFC5849268.1"/>
    <property type="molecule type" value="Genomic_DNA"/>
</dbReference>
<reference evidence="3" key="1">
    <citation type="journal article" date="2019" name="Int. J. Syst. Evol. Microbiol.">
        <title>The Global Catalogue of Microorganisms (GCM) 10K type strain sequencing project: providing services to taxonomists for standard genome sequencing and annotation.</title>
        <authorList>
            <consortium name="The Broad Institute Genomics Platform"/>
            <consortium name="The Broad Institute Genome Sequencing Center for Infectious Disease"/>
            <person name="Wu L."/>
            <person name="Ma J."/>
        </authorList>
    </citation>
    <scope>NUCLEOTIDE SEQUENCE [LARGE SCALE GENOMIC DNA]</scope>
    <source>
        <strain evidence="3">CGMCC 1.15053</strain>
    </source>
</reference>
<dbReference type="RefSeq" id="WP_380050259.1">
    <property type="nucleotide sequence ID" value="NZ_JBHSOH010000016.1"/>
</dbReference>
<comment type="caution">
    <text evidence="2">The sequence shown here is derived from an EMBL/GenBank/DDBJ whole genome shotgun (WGS) entry which is preliminary data.</text>
</comment>
<organism evidence="2 3">
    <name type="scientific">Deinococcus petrolearius</name>
    <dbReference type="NCBI Taxonomy" id="1751295"/>
    <lineage>
        <taxon>Bacteria</taxon>
        <taxon>Thermotogati</taxon>
        <taxon>Deinococcota</taxon>
        <taxon>Deinococci</taxon>
        <taxon>Deinococcales</taxon>
        <taxon>Deinococcaceae</taxon>
        <taxon>Deinococcus</taxon>
    </lineage>
</organism>
<feature type="chain" id="PRO_5046674912" description="DUF2790 domain-containing protein" evidence="1">
    <location>
        <begin position="20"/>
        <end position="100"/>
    </location>
</feature>
<evidence type="ECO:0000313" key="3">
    <source>
        <dbReference type="Proteomes" id="UP001595979"/>
    </source>
</evidence>